<dbReference type="Proteomes" id="UP001056201">
    <property type="component" value="Chromosome 2"/>
</dbReference>
<sequence>MGVHHISKHQLRRLRQMWRSAGWPCQDLVEAELLAGGLLERVRDAEGRETLRVTDAGVSAIAASLHANRGARDPHEALVAQVATAMQRAGRLTWRRLSLRARVEDSWVMSQPDVFSIRQTTVEAYAEPVVHEIKVRRSDLLSDLRQPAKGAAYLATACQCWYVLREGIGEPEEVPAAFGVMIARGAVLEVARPAPHRPMVVPFATWMALARSHADTPAEGDDHEAQAWLGGDVANVSKLT</sequence>
<name>A0ABY4SDP7_AQUTE</name>
<gene>
    <name evidence="1" type="ORF">MW290_31350</name>
</gene>
<dbReference type="RefSeq" id="WP_250198241.1">
    <property type="nucleotide sequence ID" value="NZ_CP097636.1"/>
</dbReference>
<evidence type="ECO:0000313" key="1">
    <source>
        <dbReference type="EMBL" id="URI10032.1"/>
    </source>
</evidence>
<keyword evidence="2" id="KW-1185">Reference proteome</keyword>
<protein>
    <submittedName>
        <fullName evidence="1">Uncharacterized protein</fullName>
    </submittedName>
</protein>
<evidence type="ECO:0000313" key="2">
    <source>
        <dbReference type="Proteomes" id="UP001056201"/>
    </source>
</evidence>
<accession>A0ABY4SDP7</accession>
<proteinExistence type="predicted"/>
<dbReference type="EMBL" id="CP097636">
    <property type="protein sequence ID" value="URI10032.1"/>
    <property type="molecule type" value="Genomic_DNA"/>
</dbReference>
<reference evidence="1" key="1">
    <citation type="submission" date="2022-05" db="EMBL/GenBank/DDBJ databases">
        <title>An RpoN-dependent PEP-CTERM gene is involved in floc formation of an Aquincola tertiaricarbonis strain.</title>
        <authorList>
            <person name="Qiu D."/>
            <person name="Xia M."/>
        </authorList>
    </citation>
    <scope>NUCLEOTIDE SEQUENCE</scope>
    <source>
        <strain evidence="1">RN12</strain>
    </source>
</reference>
<organism evidence="1 2">
    <name type="scientific">Aquincola tertiaricarbonis</name>
    <dbReference type="NCBI Taxonomy" id="391953"/>
    <lineage>
        <taxon>Bacteria</taxon>
        <taxon>Pseudomonadati</taxon>
        <taxon>Pseudomonadota</taxon>
        <taxon>Betaproteobacteria</taxon>
        <taxon>Burkholderiales</taxon>
        <taxon>Sphaerotilaceae</taxon>
        <taxon>Aquincola</taxon>
    </lineage>
</organism>